<gene>
    <name evidence="1" type="ORF">S03H2_16440</name>
</gene>
<name>X1F500_9ZZZZ</name>
<reference evidence="1" key="1">
    <citation type="journal article" date="2014" name="Front. Microbiol.">
        <title>High frequency of phylogenetically diverse reductive dehalogenase-homologous genes in deep subseafloor sedimentary metagenomes.</title>
        <authorList>
            <person name="Kawai M."/>
            <person name="Futagami T."/>
            <person name="Toyoda A."/>
            <person name="Takaki Y."/>
            <person name="Nishi S."/>
            <person name="Hori S."/>
            <person name="Arai W."/>
            <person name="Tsubouchi T."/>
            <person name="Morono Y."/>
            <person name="Uchiyama I."/>
            <person name="Ito T."/>
            <person name="Fujiyama A."/>
            <person name="Inagaki F."/>
            <person name="Takami H."/>
        </authorList>
    </citation>
    <scope>NUCLEOTIDE SEQUENCE</scope>
    <source>
        <strain evidence="1">Expedition CK06-06</strain>
    </source>
</reference>
<dbReference type="AlphaFoldDB" id="X1F500"/>
<comment type="caution">
    <text evidence="1">The sequence shown here is derived from an EMBL/GenBank/DDBJ whole genome shotgun (WGS) entry which is preliminary data.</text>
</comment>
<protein>
    <submittedName>
        <fullName evidence="1">Uncharacterized protein</fullName>
    </submittedName>
</protein>
<organism evidence="1">
    <name type="scientific">marine sediment metagenome</name>
    <dbReference type="NCBI Taxonomy" id="412755"/>
    <lineage>
        <taxon>unclassified sequences</taxon>
        <taxon>metagenomes</taxon>
        <taxon>ecological metagenomes</taxon>
    </lineage>
</organism>
<proteinExistence type="predicted"/>
<dbReference type="EMBL" id="BARU01008397">
    <property type="protein sequence ID" value="GAH40721.1"/>
    <property type="molecule type" value="Genomic_DNA"/>
</dbReference>
<evidence type="ECO:0000313" key="1">
    <source>
        <dbReference type="EMBL" id="GAH40721.1"/>
    </source>
</evidence>
<accession>X1F500</accession>
<sequence>MGLSKTMESLVKTNEKVLVEMELTLLLETTQRLEEELKQILSSQ</sequence>